<feature type="transmembrane region" description="Helical" evidence="1">
    <location>
        <begin position="214"/>
        <end position="235"/>
    </location>
</feature>
<protein>
    <recommendedName>
        <fullName evidence="4">Glycerophosphoryl diester phosphodiesterase membrane domain-containing protein</fullName>
    </recommendedName>
</protein>
<dbReference type="EMBL" id="FSQW01000002">
    <property type="protein sequence ID" value="SIN90479.1"/>
    <property type="molecule type" value="Genomic_DNA"/>
</dbReference>
<accession>A0A1N6F5F3</accession>
<gene>
    <name evidence="2" type="ORF">SAMN02745824_2242</name>
</gene>
<dbReference type="Proteomes" id="UP000185192">
    <property type="component" value="Unassembled WGS sequence"/>
</dbReference>
<organism evidence="2 3">
    <name type="scientific">Parasphingorhabdus marina DSM 22363</name>
    <dbReference type="NCBI Taxonomy" id="1123272"/>
    <lineage>
        <taxon>Bacteria</taxon>
        <taxon>Pseudomonadati</taxon>
        <taxon>Pseudomonadota</taxon>
        <taxon>Alphaproteobacteria</taxon>
        <taxon>Sphingomonadales</taxon>
        <taxon>Sphingomonadaceae</taxon>
        <taxon>Parasphingorhabdus</taxon>
    </lineage>
</organism>
<sequence>MKLNYMECWNGAMALLKEHKEAVLAIAGVFLFLPSVLLAQFVGEPNVEGLVDPDAIQAANLAFFAEHWLAYLLMFVVTAIGSLSIYRLLSPSFTGTVSNALVQAAALAVFFIATNILVALLMVGGLFLFIVPGLYLFGRLAVVPMVIADENERNPATALQRGWAVTKNNGWSTFFFLLIILMVGLVTLIVFGVVIGLVLALVSGGTGWPLAQNILSNILGTGFQILLLANVASVYRQLTGKGTSVAEVFS</sequence>
<dbReference type="STRING" id="1123272.SAMN02745824_2242"/>
<feature type="transmembrane region" description="Helical" evidence="1">
    <location>
        <begin position="169"/>
        <end position="202"/>
    </location>
</feature>
<feature type="transmembrane region" description="Helical" evidence="1">
    <location>
        <begin position="127"/>
        <end position="148"/>
    </location>
</feature>
<evidence type="ECO:0000313" key="2">
    <source>
        <dbReference type="EMBL" id="SIN90479.1"/>
    </source>
</evidence>
<evidence type="ECO:0000256" key="1">
    <source>
        <dbReference type="SAM" id="Phobius"/>
    </source>
</evidence>
<dbReference type="OrthoDB" id="7391073at2"/>
<keyword evidence="1" id="KW-1133">Transmembrane helix</keyword>
<proteinExistence type="predicted"/>
<feature type="transmembrane region" description="Helical" evidence="1">
    <location>
        <begin position="68"/>
        <end position="89"/>
    </location>
</feature>
<evidence type="ECO:0008006" key="4">
    <source>
        <dbReference type="Google" id="ProtNLM"/>
    </source>
</evidence>
<feature type="transmembrane region" description="Helical" evidence="1">
    <location>
        <begin position="101"/>
        <end position="121"/>
    </location>
</feature>
<keyword evidence="1" id="KW-0812">Transmembrane</keyword>
<dbReference type="RefSeq" id="WP_074205307.1">
    <property type="nucleotide sequence ID" value="NZ_FSQW01000002.1"/>
</dbReference>
<keyword evidence="3" id="KW-1185">Reference proteome</keyword>
<reference evidence="3" key="1">
    <citation type="submission" date="2016-11" db="EMBL/GenBank/DDBJ databases">
        <authorList>
            <person name="Varghese N."/>
            <person name="Submissions S."/>
        </authorList>
    </citation>
    <scope>NUCLEOTIDE SEQUENCE [LARGE SCALE GENOMIC DNA]</scope>
    <source>
        <strain evidence="3">DSM 22363</strain>
    </source>
</reference>
<keyword evidence="1" id="KW-0472">Membrane</keyword>
<evidence type="ECO:0000313" key="3">
    <source>
        <dbReference type="Proteomes" id="UP000185192"/>
    </source>
</evidence>
<name>A0A1N6F5F3_9SPHN</name>
<dbReference type="AlphaFoldDB" id="A0A1N6F5F3"/>